<gene>
    <name evidence="1" type="ORF">PsYK624_125810</name>
</gene>
<keyword evidence="2" id="KW-1185">Reference proteome</keyword>
<name>A0A9P3LII0_9APHY</name>
<dbReference type="AlphaFoldDB" id="A0A9P3LII0"/>
<reference evidence="1 2" key="1">
    <citation type="submission" date="2021-08" db="EMBL/GenBank/DDBJ databases">
        <title>Draft Genome Sequence of Phanerochaete sordida strain YK-624.</title>
        <authorList>
            <person name="Mori T."/>
            <person name="Dohra H."/>
            <person name="Suzuki T."/>
            <person name="Kawagishi H."/>
            <person name="Hirai H."/>
        </authorList>
    </citation>
    <scope>NUCLEOTIDE SEQUENCE [LARGE SCALE GENOMIC DNA]</scope>
    <source>
        <strain evidence="1 2">YK-624</strain>
    </source>
</reference>
<evidence type="ECO:0000313" key="1">
    <source>
        <dbReference type="EMBL" id="GJE96385.1"/>
    </source>
</evidence>
<dbReference type="EMBL" id="BPQB01000059">
    <property type="protein sequence ID" value="GJE96385.1"/>
    <property type="molecule type" value="Genomic_DNA"/>
</dbReference>
<proteinExistence type="predicted"/>
<accession>A0A9P3LII0</accession>
<dbReference type="Proteomes" id="UP000703269">
    <property type="component" value="Unassembled WGS sequence"/>
</dbReference>
<protein>
    <submittedName>
        <fullName evidence="1">Uncharacterized protein</fullName>
    </submittedName>
</protein>
<comment type="caution">
    <text evidence="1">The sequence shown here is derived from an EMBL/GenBank/DDBJ whole genome shotgun (WGS) entry which is preliminary data.</text>
</comment>
<sequence length="132" mass="14176">MSMKALQSFDGSCSVAPGCQAWEPSSPSLSHYDVSAFASGGLGRAHRRISVANRFATDHKIPTRTENASVYAYIYALGLAGPLEQRSIKGFAAPYLPSRCSIMCPPMPLRTTAPLANLQHHSTLLSVALRTL</sequence>
<organism evidence="1 2">
    <name type="scientific">Phanerochaete sordida</name>
    <dbReference type="NCBI Taxonomy" id="48140"/>
    <lineage>
        <taxon>Eukaryota</taxon>
        <taxon>Fungi</taxon>
        <taxon>Dikarya</taxon>
        <taxon>Basidiomycota</taxon>
        <taxon>Agaricomycotina</taxon>
        <taxon>Agaricomycetes</taxon>
        <taxon>Polyporales</taxon>
        <taxon>Phanerochaetaceae</taxon>
        <taxon>Phanerochaete</taxon>
    </lineage>
</organism>
<evidence type="ECO:0000313" key="2">
    <source>
        <dbReference type="Proteomes" id="UP000703269"/>
    </source>
</evidence>